<accession>A0AAV5V9K3</accession>
<evidence type="ECO:0000256" key="4">
    <source>
        <dbReference type="ARBA" id="ARBA00022840"/>
    </source>
</evidence>
<dbReference type="EMBL" id="BTSY01000002">
    <property type="protein sequence ID" value="GMT16031.1"/>
    <property type="molecule type" value="Genomic_DNA"/>
</dbReference>
<keyword evidence="2" id="KW-0547">Nucleotide-binding</keyword>
<dbReference type="InterPro" id="IPR000719">
    <property type="entry name" value="Prot_kinase_dom"/>
</dbReference>
<dbReference type="Pfam" id="PF00069">
    <property type="entry name" value="Pkinase"/>
    <property type="match status" value="1"/>
</dbReference>
<gene>
    <name evidence="7" type="ORF">PFISCL1PPCAC_7328</name>
</gene>
<keyword evidence="4" id="KW-0067">ATP-binding</keyword>
<feature type="compositionally biased region" description="Polar residues" evidence="5">
    <location>
        <begin position="249"/>
        <end position="258"/>
    </location>
</feature>
<dbReference type="GO" id="GO:0004694">
    <property type="term" value="F:eukaryotic translation initiation factor 2alpha kinase activity"/>
    <property type="evidence" value="ECO:0007669"/>
    <property type="project" value="TreeGrafter"/>
</dbReference>
<keyword evidence="3" id="KW-0418">Kinase</keyword>
<dbReference type="PANTHER" id="PTHR11042:SF91">
    <property type="entry name" value="EUKARYOTIC TRANSLATION INITIATION FACTOR 2-ALPHA KINASE"/>
    <property type="match status" value="1"/>
</dbReference>
<feature type="region of interest" description="Disordered" evidence="5">
    <location>
        <begin position="194"/>
        <end position="258"/>
    </location>
</feature>
<dbReference type="InterPro" id="IPR050339">
    <property type="entry name" value="CC_SR_Kinase"/>
</dbReference>
<name>A0AAV5V9K3_9BILA</name>
<protein>
    <recommendedName>
        <fullName evidence="6">Protein kinase domain-containing protein</fullName>
    </recommendedName>
</protein>
<dbReference type="Gene3D" id="1.10.510.10">
    <property type="entry name" value="Transferase(Phosphotransferase) domain 1"/>
    <property type="match status" value="1"/>
</dbReference>
<proteinExistence type="predicted"/>
<keyword evidence="1" id="KW-0808">Transferase</keyword>
<dbReference type="Proteomes" id="UP001432322">
    <property type="component" value="Unassembled WGS sequence"/>
</dbReference>
<evidence type="ECO:0000256" key="1">
    <source>
        <dbReference type="ARBA" id="ARBA00022679"/>
    </source>
</evidence>
<evidence type="ECO:0000259" key="6">
    <source>
        <dbReference type="PROSITE" id="PS50011"/>
    </source>
</evidence>
<evidence type="ECO:0000256" key="5">
    <source>
        <dbReference type="SAM" id="MobiDB-lite"/>
    </source>
</evidence>
<organism evidence="7 8">
    <name type="scientific">Pristionchus fissidentatus</name>
    <dbReference type="NCBI Taxonomy" id="1538716"/>
    <lineage>
        <taxon>Eukaryota</taxon>
        <taxon>Metazoa</taxon>
        <taxon>Ecdysozoa</taxon>
        <taxon>Nematoda</taxon>
        <taxon>Chromadorea</taxon>
        <taxon>Rhabditida</taxon>
        <taxon>Rhabditina</taxon>
        <taxon>Diplogasteromorpha</taxon>
        <taxon>Diplogasteroidea</taxon>
        <taxon>Neodiplogasteridae</taxon>
        <taxon>Pristionchus</taxon>
    </lineage>
</organism>
<sequence>MAFHDNATYMYIQMELCTLSLANWLSNNSTPRNLERMKLWLKQLVEAVDYIHSKKFMHRDLNPNNILLLGEDQLKICDLGTATEIGTVKGVEVTRTRTAIGTELYESPEQRTWKYRSKVDVFTLGLIFAELCLPMTAKAKRKIFDNYRNGRVNVIFRDQPAVGKFVSWLAQVDHTMRPTCREILNSPFLAQSCEGDEENNEISYRNSRDDEEEENRSQSEQERSRSRSHEIKDEMLDLFEPDSILSDRGYSTSSEHTN</sequence>
<dbReference type="GO" id="GO:0005524">
    <property type="term" value="F:ATP binding"/>
    <property type="evidence" value="ECO:0007669"/>
    <property type="project" value="UniProtKB-KW"/>
</dbReference>
<evidence type="ECO:0000313" key="8">
    <source>
        <dbReference type="Proteomes" id="UP001432322"/>
    </source>
</evidence>
<dbReference type="PROSITE" id="PS50011">
    <property type="entry name" value="PROTEIN_KINASE_DOM"/>
    <property type="match status" value="1"/>
</dbReference>
<dbReference type="GO" id="GO:0005737">
    <property type="term" value="C:cytoplasm"/>
    <property type="evidence" value="ECO:0007669"/>
    <property type="project" value="TreeGrafter"/>
</dbReference>
<reference evidence="7" key="1">
    <citation type="submission" date="2023-10" db="EMBL/GenBank/DDBJ databases">
        <title>Genome assembly of Pristionchus species.</title>
        <authorList>
            <person name="Yoshida K."/>
            <person name="Sommer R.J."/>
        </authorList>
    </citation>
    <scope>NUCLEOTIDE SEQUENCE</scope>
    <source>
        <strain evidence="7">RS5133</strain>
    </source>
</reference>
<dbReference type="AlphaFoldDB" id="A0AAV5V9K3"/>
<keyword evidence="8" id="KW-1185">Reference proteome</keyword>
<dbReference type="PANTHER" id="PTHR11042">
    <property type="entry name" value="EUKARYOTIC TRANSLATION INITIATION FACTOR 2-ALPHA KINASE EIF2-ALPHA KINASE -RELATED"/>
    <property type="match status" value="1"/>
</dbReference>
<evidence type="ECO:0000256" key="2">
    <source>
        <dbReference type="ARBA" id="ARBA00022741"/>
    </source>
</evidence>
<dbReference type="SUPFAM" id="SSF56112">
    <property type="entry name" value="Protein kinase-like (PK-like)"/>
    <property type="match status" value="1"/>
</dbReference>
<dbReference type="GO" id="GO:0005634">
    <property type="term" value="C:nucleus"/>
    <property type="evidence" value="ECO:0007669"/>
    <property type="project" value="TreeGrafter"/>
</dbReference>
<dbReference type="InterPro" id="IPR011009">
    <property type="entry name" value="Kinase-like_dom_sf"/>
</dbReference>
<feature type="non-terminal residue" evidence="7">
    <location>
        <position position="258"/>
    </location>
</feature>
<comment type="caution">
    <text evidence="7">The sequence shown here is derived from an EMBL/GenBank/DDBJ whole genome shotgun (WGS) entry which is preliminary data.</text>
</comment>
<feature type="compositionally biased region" description="Basic and acidic residues" evidence="5">
    <location>
        <begin position="215"/>
        <end position="235"/>
    </location>
</feature>
<dbReference type="FunFam" id="1.10.510.10:FF:001020">
    <property type="entry name" value="Transmembrane ion channel"/>
    <property type="match status" value="1"/>
</dbReference>
<dbReference type="SMART" id="SM00220">
    <property type="entry name" value="S_TKc"/>
    <property type="match status" value="1"/>
</dbReference>
<evidence type="ECO:0000256" key="3">
    <source>
        <dbReference type="ARBA" id="ARBA00022777"/>
    </source>
</evidence>
<evidence type="ECO:0000313" key="7">
    <source>
        <dbReference type="EMBL" id="GMT16031.1"/>
    </source>
</evidence>
<feature type="domain" description="Protein kinase" evidence="6">
    <location>
        <begin position="1"/>
        <end position="189"/>
    </location>
</feature>